<feature type="transmembrane region" description="Helical" evidence="1">
    <location>
        <begin position="58"/>
        <end position="78"/>
    </location>
</feature>
<accession>A0ABX1KKD9</accession>
<protein>
    <recommendedName>
        <fullName evidence="4">Integral membrane protein</fullName>
    </recommendedName>
</protein>
<reference evidence="2 3" key="1">
    <citation type="submission" date="2020-04" db="EMBL/GenBank/DDBJ databases">
        <title>CFH 90308 Microbacterium sp.</title>
        <authorList>
            <person name="Nie G."/>
            <person name="Ming H."/>
            <person name="Xia T."/>
        </authorList>
    </citation>
    <scope>NUCLEOTIDE SEQUENCE [LARGE SCALE GENOMIC DNA]</scope>
    <source>
        <strain evidence="2 3">CFH 90308</strain>
    </source>
</reference>
<sequence length="96" mass="10245">MQILLAFIVGAAVGTGIHFLLHQRLTRGVVVAPMAGAISAGLAWTILTWAGIGIDTPWPWLAALVVPIVVVYPLVIVLTRVRLAADAREKERLGIV</sequence>
<gene>
    <name evidence="2" type="ORF">HF576_18555</name>
</gene>
<keyword evidence="1" id="KW-0812">Transmembrane</keyword>
<comment type="caution">
    <text evidence="2">The sequence shown here is derived from an EMBL/GenBank/DDBJ whole genome shotgun (WGS) entry which is preliminary data.</text>
</comment>
<proteinExistence type="predicted"/>
<keyword evidence="1" id="KW-0472">Membrane</keyword>
<evidence type="ECO:0000313" key="3">
    <source>
        <dbReference type="Proteomes" id="UP001429745"/>
    </source>
</evidence>
<name>A0ABX1KKD9_9MICO</name>
<keyword evidence="1" id="KW-1133">Transmembrane helix</keyword>
<evidence type="ECO:0008006" key="4">
    <source>
        <dbReference type="Google" id="ProtNLM"/>
    </source>
</evidence>
<organism evidence="2 3">
    <name type="scientific">Microbacterium salsuginis</name>
    <dbReference type="NCBI Taxonomy" id="2722803"/>
    <lineage>
        <taxon>Bacteria</taxon>
        <taxon>Bacillati</taxon>
        <taxon>Actinomycetota</taxon>
        <taxon>Actinomycetes</taxon>
        <taxon>Micrococcales</taxon>
        <taxon>Microbacteriaceae</taxon>
        <taxon>Microbacterium</taxon>
    </lineage>
</organism>
<dbReference type="RefSeq" id="WP_168914292.1">
    <property type="nucleotide sequence ID" value="NZ_JABACI010000005.1"/>
</dbReference>
<evidence type="ECO:0000256" key="1">
    <source>
        <dbReference type="SAM" id="Phobius"/>
    </source>
</evidence>
<evidence type="ECO:0000313" key="2">
    <source>
        <dbReference type="EMBL" id="NLP85836.1"/>
    </source>
</evidence>
<keyword evidence="3" id="KW-1185">Reference proteome</keyword>
<dbReference type="Proteomes" id="UP001429745">
    <property type="component" value="Unassembled WGS sequence"/>
</dbReference>
<dbReference type="EMBL" id="JABACI010000005">
    <property type="protein sequence ID" value="NLP85836.1"/>
    <property type="molecule type" value="Genomic_DNA"/>
</dbReference>
<feature type="transmembrane region" description="Helical" evidence="1">
    <location>
        <begin position="6"/>
        <end position="22"/>
    </location>
</feature>
<feature type="transmembrane region" description="Helical" evidence="1">
    <location>
        <begin position="29"/>
        <end position="52"/>
    </location>
</feature>